<accession>A0A379G8R5</accession>
<protein>
    <submittedName>
        <fullName evidence="2">Uncharacterized protein</fullName>
    </submittedName>
</protein>
<dbReference type="EMBL" id="UGTP01000002">
    <property type="protein sequence ID" value="SUC37424.1"/>
    <property type="molecule type" value="Genomic_DNA"/>
</dbReference>
<keyword evidence="1" id="KW-0812">Transmembrane</keyword>
<dbReference type="Proteomes" id="UP000254235">
    <property type="component" value="Unassembled WGS sequence"/>
</dbReference>
<reference evidence="2 3" key="1">
    <citation type="submission" date="2018-06" db="EMBL/GenBank/DDBJ databases">
        <authorList>
            <consortium name="Pathogen Informatics"/>
            <person name="Doyle S."/>
        </authorList>
    </citation>
    <scope>NUCLEOTIDE SEQUENCE [LARGE SCALE GENOMIC DNA]</scope>
    <source>
        <strain evidence="2 3">NCTC13043</strain>
    </source>
</reference>
<proteinExistence type="predicted"/>
<keyword evidence="1" id="KW-1133">Transmembrane helix</keyword>
<name>A0A379G8R5_9BACT</name>
<evidence type="ECO:0000256" key="1">
    <source>
        <dbReference type="SAM" id="Phobius"/>
    </source>
</evidence>
<keyword evidence="1" id="KW-0472">Membrane</keyword>
<organism evidence="2 3">
    <name type="scientific">Prevotella pallens</name>
    <dbReference type="NCBI Taxonomy" id="60133"/>
    <lineage>
        <taxon>Bacteria</taxon>
        <taxon>Pseudomonadati</taxon>
        <taxon>Bacteroidota</taxon>
        <taxon>Bacteroidia</taxon>
        <taxon>Bacteroidales</taxon>
        <taxon>Prevotellaceae</taxon>
        <taxon>Prevotella</taxon>
    </lineage>
</organism>
<evidence type="ECO:0000313" key="2">
    <source>
        <dbReference type="EMBL" id="SUC37424.1"/>
    </source>
</evidence>
<feature type="transmembrane region" description="Helical" evidence="1">
    <location>
        <begin position="6"/>
        <end position="25"/>
    </location>
</feature>
<gene>
    <name evidence="2" type="ORF">NCTC13043_01912</name>
</gene>
<sequence>MELFANIFYFLIGILPVVVTLRSPLRLCYNDRQMLDNKPKYVYALTINFG</sequence>
<dbReference type="AlphaFoldDB" id="A0A379G8R5"/>
<evidence type="ECO:0000313" key="3">
    <source>
        <dbReference type="Proteomes" id="UP000254235"/>
    </source>
</evidence>